<evidence type="ECO:0000313" key="1">
    <source>
        <dbReference type="EMBL" id="DAE15808.1"/>
    </source>
</evidence>
<organism evidence="1">
    <name type="scientific">Siphoviridae sp. ctu9a31</name>
    <dbReference type="NCBI Taxonomy" id="2825712"/>
    <lineage>
        <taxon>Viruses</taxon>
        <taxon>Duplodnaviria</taxon>
        <taxon>Heunggongvirae</taxon>
        <taxon>Uroviricota</taxon>
        <taxon>Caudoviricetes</taxon>
    </lineage>
</organism>
<reference evidence="1" key="1">
    <citation type="journal article" date="2021" name="Proc. Natl. Acad. Sci. U.S.A.">
        <title>A Catalog of Tens of Thousands of Viruses from Human Metagenomes Reveals Hidden Associations with Chronic Diseases.</title>
        <authorList>
            <person name="Tisza M.J."/>
            <person name="Buck C.B."/>
        </authorList>
    </citation>
    <scope>NUCLEOTIDE SEQUENCE</scope>
    <source>
        <strain evidence="1">Ctu9a31</strain>
    </source>
</reference>
<name>A0A8S5Q9U6_9CAUD</name>
<accession>A0A8S5Q9U6</accession>
<sequence>MKILDTAMTEIVKGNSARYYSKYVVDKKEHTDTLNNFKFQNMTNPNNEITIGNTCSSSVTFSIYMPTVSLENKEITIFEGVRVGTEIKYIKLGIFTVTKQTSDGEYTSYEAYDRMYKADMPYFSDMTFPSTDKAILNEICGKLGISLATNIVTAHTINEKPQGYTYREIIGYMAMLQGGNAVINANGNLELRWYKDSGYALDGHKYYQQGVTFTTSKDFIIQKLTCNNTKSGSTEQSEIISGDGATGLTFANPFMTQAILDEIYKKIGGFTFRPLTVKFVGDYRLEVGDIITVNKGGVDYKVPIMQITHECDGGLMDTVTSIGKSDTENTSVASGPITKQMERYYADLILVNKALINKLSVDEADIRYASIENLKAVNADIENLKTNKLDATYAEIINANVESLKAANADIAQLKANSLTADIADLKYAQIDFANVKGQVVTTSLIKDGAVTNEKVQSLSANKLTAGTIDASKITVTNLNADNITVGTINGKRIGTGSLSLDKLAEEVPTKEYLDRVQEDLQGQIDGNIETFTKTEIPTLNNEPAINWTDNATRKKHIGDICYVVNPASSADGYSYRFANTGTEQAPVYEWVLIKDSDVTKALQDIININGEITGIKKFDETVSSWQTNTNSELSSLKTRTTSLETDMGNKVDTTTFNEVKQTVDENSSNITKMTETLSEKADSSTVTALSNTVNSIKQTTESNTSSISNLTSAVEKKANQDEVTTISNKLTTVEQNLNGLAVDVTNQYQYIDNQLNGNHKIYEIAHAPTKDNYPANEWSIQVYPSDDMYPSDNTWEYTEDEYEKYVGTIAYWKDQQRAWRFIRKSDGSHDWVEISATETTYLLNQNASLRIDVDNISTSLSLLTTNVQNNYSTTVQMNNVITQAVSAESNSIKSEISATYATKDALAGYSTTEAMNNAITQAITKESNSIKLEVSNNYATKKSLESYATTDSLKSYATVASLDLYIKKDPTSGELKSAIEAIADDITLKAKGTININGNKSVNINGNLFTLTSTNTTISADGSIDCKKLKAVNADLEGTFKNVSTTSDGITMTTTIIGGEYLMKSNAGAYLQIQGHVMQMSDDTGSTIAWQLGRTNVNFNVETYLNSKTYINTYDDLEIYHPSLKSYMQPALSRTNPITFEWTGSALRVWVDNVHVGTLFE</sequence>
<proteinExistence type="predicted"/>
<protein>
    <submittedName>
        <fullName evidence="1">Minor structural protein</fullName>
    </submittedName>
</protein>
<dbReference type="EMBL" id="BK015613">
    <property type="protein sequence ID" value="DAE15808.1"/>
    <property type="molecule type" value="Genomic_DNA"/>
</dbReference>